<keyword evidence="1" id="KW-1133">Transmembrane helix</keyword>
<reference evidence="2 3" key="1">
    <citation type="submission" date="2019-12" db="EMBL/GenBank/DDBJ databases">
        <title>Chromosome-level assembly of the Caenorhabditis remanei genome.</title>
        <authorList>
            <person name="Teterina A.A."/>
            <person name="Willis J.H."/>
            <person name="Phillips P.C."/>
        </authorList>
    </citation>
    <scope>NUCLEOTIDE SEQUENCE [LARGE SCALE GENOMIC DNA]</scope>
    <source>
        <strain evidence="2 3">PX506</strain>
        <tissue evidence="2">Whole organism</tissue>
    </source>
</reference>
<keyword evidence="1" id="KW-0472">Membrane</keyword>
<accession>A0A6A5GAF7</accession>
<dbReference type="EMBL" id="WUAV01000005">
    <property type="protein sequence ID" value="KAF1751663.1"/>
    <property type="molecule type" value="Genomic_DNA"/>
</dbReference>
<evidence type="ECO:0000313" key="3">
    <source>
        <dbReference type="Proteomes" id="UP000483820"/>
    </source>
</evidence>
<dbReference type="AlphaFoldDB" id="A0A6A5GAF7"/>
<evidence type="ECO:0000313" key="2">
    <source>
        <dbReference type="EMBL" id="KAF1751663.1"/>
    </source>
</evidence>
<dbReference type="Gene3D" id="1.10.287.1150">
    <property type="entry name" value="TPP helical domain"/>
    <property type="match status" value="1"/>
</dbReference>
<name>A0A6A5GAF7_CAERE</name>
<dbReference type="KEGG" id="crq:GCK72_018217"/>
<protein>
    <submittedName>
        <fullName evidence="2">Uncharacterized protein</fullName>
    </submittedName>
</protein>
<keyword evidence="1" id="KW-0812">Transmembrane</keyword>
<comment type="caution">
    <text evidence="2">The sequence shown here is derived from an EMBL/GenBank/DDBJ whole genome shotgun (WGS) entry which is preliminary data.</text>
</comment>
<dbReference type="CTD" id="9812916"/>
<dbReference type="GeneID" id="9812916"/>
<evidence type="ECO:0000256" key="1">
    <source>
        <dbReference type="SAM" id="Phobius"/>
    </source>
</evidence>
<feature type="transmembrane region" description="Helical" evidence="1">
    <location>
        <begin position="179"/>
        <end position="196"/>
    </location>
</feature>
<dbReference type="Proteomes" id="UP000483820">
    <property type="component" value="Chromosome V"/>
</dbReference>
<gene>
    <name evidence="2" type="ORF">GCK72_018217</name>
</gene>
<dbReference type="RefSeq" id="XP_053581365.1">
    <property type="nucleotide sequence ID" value="XM_053732452.1"/>
</dbReference>
<sequence>MHSRLSEDTIDRVISQHHNQQHRFYRPGHGVFGHLPDPPKRVFESQGGLTQENAQRVHLINAFRRYGYLEAQLDPLGLRNLEKHNAGRKFTIRIKILTHLVQQILDILELRLLLQLLVVQHKHLCLLVLQLPLVLALLVVHRLLELRRLLGHQLVPSLLAFLVDHLFLDIQVVHELHAFHGFLVFLVVLVVLGALVDK</sequence>
<proteinExistence type="predicted"/>
<feature type="transmembrane region" description="Helical" evidence="1">
    <location>
        <begin position="124"/>
        <end position="144"/>
    </location>
</feature>
<organism evidence="2 3">
    <name type="scientific">Caenorhabditis remanei</name>
    <name type="common">Caenorhabditis vulgaris</name>
    <dbReference type="NCBI Taxonomy" id="31234"/>
    <lineage>
        <taxon>Eukaryota</taxon>
        <taxon>Metazoa</taxon>
        <taxon>Ecdysozoa</taxon>
        <taxon>Nematoda</taxon>
        <taxon>Chromadorea</taxon>
        <taxon>Rhabditida</taxon>
        <taxon>Rhabditina</taxon>
        <taxon>Rhabditomorpha</taxon>
        <taxon>Rhabditoidea</taxon>
        <taxon>Rhabditidae</taxon>
        <taxon>Peloderinae</taxon>
        <taxon>Caenorhabditis</taxon>
    </lineage>
</organism>